<evidence type="ECO:0000313" key="3">
    <source>
        <dbReference type="Proteomes" id="UP000807115"/>
    </source>
</evidence>
<comment type="caution">
    <text evidence="2">The sequence shown here is derived from an EMBL/GenBank/DDBJ whole genome shotgun (WGS) entry which is preliminary data.</text>
</comment>
<proteinExistence type="predicted"/>
<dbReference type="AlphaFoldDB" id="A0A921QCW0"/>
<feature type="region of interest" description="Disordered" evidence="1">
    <location>
        <begin position="22"/>
        <end position="108"/>
    </location>
</feature>
<protein>
    <submittedName>
        <fullName evidence="2">Uncharacterized protein</fullName>
    </submittedName>
</protein>
<gene>
    <name evidence="2" type="ORF">BDA96_08G010900</name>
</gene>
<evidence type="ECO:0000256" key="1">
    <source>
        <dbReference type="SAM" id="MobiDB-lite"/>
    </source>
</evidence>
<evidence type="ECO:0000313" key="2">
    <source>
        <dbReference type="EMBL" id="KAG0519724.1"/>
    </source>
</evidence>
<accession>A0A921QCW0</accession>
<organism evidence="2 3">
    <name type="scientific">Sorghum bicolor</name>
    <name type="common">Sorghum</name>
    <name type="synonym">Sorghum vulgare</name>
    <dbReference type="NCBI Taxonomy" id="4558"/>
    <lineage>
        <taxon>Eukaryota</taxon>
        <taxon>Viridiplantae</taxon>
        <taxon>Streptophyta</taxon>
        <taxon>Embryophyta</taxon>
        <taxon>Tracheophyta</taxon>
        <taxon>Spermatophyta</taxon>
        <taxon>Magnoliopsida</taxon>
        <taxon>Liliopsida</taxon>
        <taxon>Poales</taxon>
        <taxon>Poaceae</taxon>
        <taxon>PACMAD clade</taxon>
        <taxon>Panicoideae</taxon>
        <taxon>Andropogonodae</taxon>
        <taxon>Andropogoneae</taxon>
        <taxon>Sorghinae</taxon>
        <taxon>Sorghum</taxon>
    </lineage>
</organism>
<sequence>MTLLPAPFVVLAIRVFVPAPSPIGHGHMTAAHASSSGSNSRRLELGIHSPAPSPRSTHPSQPPGGRRSPSTAQLSPPPLRRRPWPHAFLRRAATPLRSRNPAFSQGLRRCLRVLPRSRRH</sequence>
<dbReference type="EMBL" id="CM027687">
    <property type="protein sequence ID" value="KAG0519724.1"/>
    <property type="molecule type" value="Genomic_DNA"/>
</dbReference>
<reference evidence="2" key="2">
    <citation type="submission" date="2020-10" db="EMBL/GenBank/DDBJ databases">
        <authorList>
            <person name="Cooper E.A."/>
            <person name="Brenton Z.W."/>
            <person name="Flinn B.S."/>
            <person name="Jenkins J."/>
            <person name="Shu S."/>
            <person name="Flowers D."/>
            <person name="Luo F."/>
            <person name="Wang Y."/>
            <person name="Xia P."/>
            <person name="Barry K."/>
            <person name="Daum C."/>
            <person name="Lipzen A."/>
            <person name="Yoshinaga Y."/>
            <person name="Schmutz J."/>
            <person name="Saski C."/>
            <person name="Vermerris W."/>
            <person name="Kresovich S."/>
        </authorList>
    </citation>
    <scope>NUCLEOTIDE SEQUENCE</scope>
</reference>
<reference evidence="2" key="1">
    <citation type="journal article" date="2019" name="BMC Genomics">
        <title>A new reference genome for Sorghum bicolor reveals high levels of sequence similarity between sweet and grain genotypes: implications for the genetics of sugar metabolism.</title>
        <authorList>
            <person name="Cooper E.A."/>
            <person name="Brenton Z.W."/>
            <person name="Flinn B.S."/>
            <person name="Jenkins J."/>
            <person name="Shu S."/>
            <person name="Flowers D."/>
            <person name="Luo F."/>
            <person name="Wang Y."/>
            <person name="Xia P."/>
            <person name="Barry K."/>
            <person name="Daum C."/>
            <person name="Lipzen A."/>
            <person name="Yoshinaga Y."/>
            <person name="Schmutz J."/>
            <person name="Saski C."/>
            <person name="Vermerris W."/>
            <person name="Kresovich S."/>
        </authorList>
    </citation>
    <scope>NUCLEOTIDE SEQUENCE</scope>
</reference>
<name>A0A921QCW0_SORBI</name>
<dbReference type="Proteomes" id="UP000807115">
    <property type="component" value="Chromosome 8"/>
</dbReference>